<name>A0A7X0CEV4_9BURK</name>
<organism evidence="2 3">
    <name type="scientific">Massilia aurea</name>
    <dbReference type="NCBI Taxonomy" id="373040"/>
    <lineage>
        <taxon>Bacteria</taxon>
        <taxon>Pseudomonadati</taxon>
        <taxon>Pseudomonadota</taxon>
        <taxon>Betaproteobacteria</taxon>
        <taxon>Burkholderiales</taxon>
        <taxon>Oxalobacteraceae</taxon>
        <taxon>Telluria group</taxon>
        <taxon>Massilia</taxon>
    </lineage>
</organism>
<dbReference type="RefSeq" id="WP_183554958.1">
    <property type="nucleotide sequence ID" value="NZ_JACHBX010000002.1"/>
</dbReference>
<gene>
    <name evidence="2" type="ORF">HD842_002570</name>
</gene>
<proteinExistence type="predicted"/>
<comment type="caution">
    <text evidence="2">The sequence shown here is derived from an EMBL/GenBank/DDBJ whole genome shotgun (WGS) entry which is preliminary data.</text>
</comment>
<evidence type="ECO:0000313" key="3">
    <source>
        <dbReference type="Proteomes" id="UP000540787"/>
    </source>
</evidence>
<dbReference type="AlphaFoldDB" id="A0A7X0CEV4"/>
<evidence type="ECO:0000256" key="1">
    <source>
        <dbReference type="SAM" id="MobiDB-lite"/>
    </source>
</evidence>
<dbReference type="Proteomes" id="UP000540787">
    <property type="component" value="Unassembled WGS sequence"/>
</dbReference>
<dbReference type="EMBL" id="JACHBX010000002">
    <property type="protein sequence ID" value="MBB6134428.1"/>
    <property type="molecule type" value="Genomic_DNA"/>
</dbReference>
<evidence type="ECO:0000313" key="2">
    <source>
        <dbReference type="EMBL" id="MBB6134428.1"/>
    </source>
</evidence>
<sequence>MDNTYNASGARGKSDEMQIGGVETQKPALNRVGTLRRLGYYHCNLILKEHDPWLEQVY</sequence>
<reference evidence="2 3" key="1">
    <citation type="submission" date="2020-08" db="EMBL/GenBank/DDBJ databases">
        <title>The Agave Microbiome: Exploring the role of microbial communities in plant adaptations to desert environments.</title>
        <authorList>
            <person name="Partida-Martinez L.P."/>
        </authorList>
    </citation>
    <scope>NUCLEOTIDE SEQUENCE [LARGE SCALE GENOMIC DNA]</scope>
    <source>
        <strain evidence="2 3">AT3.2</strain>
    </source>
</reference>
<keyword evidence="3" id="KW-1185">Reference proteome</keyword>
<protein>
    <submittedName>
        <fullName evidence="2">Uncharacterized protein</fullName>
    </submittedName>
</protein>
<feature type="region of interest" description="Disordered" evidence="1">
    <location>
        <begin position="1"/>
        <end position="22"/>
    </location>
</feature>
<accession>A0A7X0CEV4</accession>